<dbReference type="FunFam" id="3.20.20.70:FF:000136">
    <property type="entry name" value="Multifunctional tryptophan biosynthesis protein"/>
    <property type="match status" value="1"/>
</dbReference>
<dbReference type="InterPro" id="IPR006221">
    <property type="entry name" value="TrpG/PapA_dom"/>
</dbReference>
<dbReference type="PANTHER" id="PTHR22854:SF2">
    <property type="entry name" value="INDOLE-3-GLYCEROL-PHOSPHATE SYNTHASE"/>
    <property type="match status" value="1"/>
</dbReference>
<evidence type="ECO:0000256" key="16">
    <source>
        <dbReference type="PIRNR" id="PIRNR001382"/>
    </source>
</evidence>
<organism evidence="20 21">
    <name type="scientific">Lobosporangium transversale</name>
    <dbReference type="NCBI Taxonomy" id="64571"/>
    <lineage>
        <taxon>Eukaryota</taxon>
        <taxon>Fungi</taxon>
        <taxon>Fungi incertae sedis</taxon>
        <taxon>Mucoromycota</taxon>
        <taxon>Mortierellomycotina</taxon>
        <taxon>Mortierellomycetes</taxon>
        <taxon>Mortierellales</taxon>
        <taxon>Mortierellaceae</taxon>
        <taxon>Lobosporangium</taxon>
    </lineage>
</organism>
<dbReference type="UniPathway" id="UPA00035">
    <property type="reaction ID" value="UER00040"/>
</dbReference>
<dbReference type="HAMAP" id="MF_00135">
    <property type="entry name" value="PRAI"/>
    <property type="match status" value="1"/>
</dbReference>
<dbReference type="RefSeq" id="XP_021885369.1">
    <property type="nucleotide sequence ID" value="XM_022021276.1"/>
</dbReference>
<dbReference type="AlphaFoldDB" id="A0A1Y2GZH6"/>
<evidence type="ECO:0000256" key="15">
    <source>
        <dbReference type="ARBA" id="ARBA00047683"/>
    </source>
</evidence>
<dbReference type="Pfam" id="PF00218">
    <property type="entry name" value="IGPS"/>
    <property type="match status" value="1"/>
</dbReference>
<dbReference type="InterPro" id="IPR011060">
    <property type="entry name" value="RibuloseP-bd_barrel"/>
</dbReference>
<dbReference type="FunFam" id="3.40.50.880:FF:000031">
    <property type="entry name" value="Multifunctional tryptophan biosynthesis protein"/>
    <property type="match status" value="1"/>
</dbReference>
<evidence type="ECO:0000256" key="2">
    <source>
        <dbReference type="ARBA" id="ARBA00001633"/>
    </source>
</evidence>
<dbReference type="InterPro" id="IPR016302">
    <property type="entry name" value="Anthranilate_synth_II"/>
</dbReference>
<dbReference type="PIRSF" id="PIRSF001382">
    <property type="entry name" value="TrpG-trpC-trpF"/>
    <property type="match status" value="1"/>
</dbReference>
<evidence type="ECO:0000256" key="5">
    <source>
        <dbReference type="ARBA" id="ARBA00004696"/>
    </source>
</evidence>
<dbReference type="GeneID" id="33563120"/>
<dbReference type="GO" id="GO:0000162">
    <property type="term" value="P:L-tryptophan biosynthetic process"/>
    <property type="evidence" value="ECO:0007669"/>
    <property type="project" value="UniProtKB-UniRule"/>
</dbReference>
<keyword evidence="7 16" id="KW-0028">Amino-acid biosynthesis</keyword>
<sequence>MAIIMIDNYDSFTWNIYQSLCILGADVKVYRNDAITVEEIIALDPTHLVVSPGPGHPSDSAGVSKAAIKHFAGKIPVLGVCLGEQCMFEIYGGSVGYAGEIVHGKVSPIKHDGKGLYLNIPQDILCTRYHSLSGVISTVPEVLEVTSRTESGVIMGVRHKTLCVEGVQYHPESVLSEHGQTLFSNFLKLRGGTWKENPEYGVDSDIKPAGTAEAAKTAVPSILTKILGQRLQDVADAKALPGQSAADLQKLIDLGLAPKQIDFVARIKKSQPLPAIMGEIKRASPSKGNIDLDANAAEQSLAYARAGASVISVLTEPKWFKGSLNDMRVVRAMIDSLPNRPAVLRKDFIVDTYQILEARVYGADTILLIVAMLSIEQLHTLYKFAVNLGIEPLVEVNNAQEMEVAIELGAKVIGVNNRNLHNFEVDMNTTTKLVNMVPKDTILVALSGIKGREDVERYVEQGVKGVLVGEALMLSSDKRAFIRGLLGLTAEKEQSKVLVKICGVQTVDAALQAADSGADFIGMIFAEGSKRQVKLNVAAEIVEAVREYANAIAEADGDSEDTLRGANKGGNVANEDWFSMHAKRAERNPRKPMIVGVFRDQSLEEITRIVDTLKIDLVQFHGGENPEMAKFLPVPVIKAFHIRGDEPAKEVIQKVAGTRGLNAYCLLDSAGKAGGYGGGEGQVFDWSIAKTVVDSQEGGFPILLAGGLNPENVAEAVRQVRPWAVDVSSGVETNGEKDEHKIKAFVERAKSA</sequence>
<dbReference type="FunCoup" id="A0A1Y2GZH6">
    <property type="interactions" value="112"/>
</dbReference>
<keyword evidence="13 16" id="KW-0456">Lyase</keyword>
<evidence type="ECO:0000313" key="21">
    <source>
        <dbReference type="Proteomes" id="UP000193648"/>
    </source>
</evidence>
<dbReference type="EC" id="4.1.3.27" evidence="16"/>
<comment type="catalytic activity">
    <reaction evidence="2 16">
        <text>1-(2-carboxyphenylamino)-1-deoxy-D-ribulose 5-phosphate + H(+) = (1S,2R)-1-C-(indol-3-yl)glycerol 3-phosphate + CO2 + H2O</text>
        <dbReference type="Rhea" id="RHEA:23476"/>
        <dbReference type="ChEBI" id="CHEBI:15377"/>
        <dbReference type="ChEBI" id="CHEBI:15378"/>
        <dbReference type="ChEBI" id="CHEBI:16526"/>
        <dbReference type="ChEBI" id="CHEBI:58613"/>
        <dbReference type="ChEBI" id="CHEBI:58866"/>
        <dbReference type="EC" id="4.1.1.48"/>
    </reaction>
</comment>
<dbReference type="SUPFAM" id="SSF52317">
    <property type="entry name" value="Class I glutamine amidotransferase-like"/>
    <property type="match status" value="1"/>
</dbReference>
<evidence type="ECO:0000256" key="7">
    <source>
        <dbReference type="ARBA" id="ARBA00022605"/>
    </source>
</evidence>
<feature type="domain" description="Indole-3-glycerol phosphate synthase" evidence="18">
    <location>
        <begin position="223"/>
        <end position="485"/>
    </location>
</feature>
<comment type="catalytic activity">
    <reaction evidence="15 16">
        <text>chorismate + L-glutamine = anthranilate + pyruvate + L-glutamate + H(+)</text>
        <dbReference type="Rhea" id="RHEA:21732"/>
        <dbReference type="ChEBI" id="CHEBI:15361"/>
        <dbReference type="ChEBI" id="CHEBI:15378"/>
        <dbReference type="ChEBI" id="CHEBI:16567"/>
        <dbReference type="ChEBI" id="CHEBI:29748"/>
        <dbReference type="ChEBI" id="CHEBI:29985"/>
        <dbReference type="ChEBI" id="CHEBI:58359"/>
        <dbReference type="EC" id="4.1.3.27"/>
    </reaction>
</comment>
<dbReference type="CDD" id="cd00405">
    <property type="entry name" value="PRAI"/>
    <property type="match status" value="1"/>
</dbReference>
<dbReference type="PRINTS" id="PR00097">
    <property type="entry name" value="ANTSNTHASEII"/>
</dbReference>
<keyword evidence="12 16" id="KW-0413">Isomerase</keyword>
<gene>
    <name evidence="20" type="ORF">BCR41DRAFT_317319</name>
</gene>
<dbReference type="PROSITE" id="PS51273">
    <property type="entry name" value="GATASE_TYPE_1"/>
    <property type="match status" value="1"/>
</dbReference>
<dbReference type="GO" id="GO:0004640">
    <property type="term" value="F:phosphoribosylanthranilate isomerase activity"/>
    <property type="evidence" value="ECO:0007669"/>
    <property type="project" value="UniProtKB-UniRule"/>
</dbReference>
<evidence type="ECO:0000256" key="3">
    <source>
        <dbReference type="ARBA" id="ARBA00003272"/>
    </source>
</evidence>
<feature type="domain" description="N-(5'phosphoribosyl) anthranilate isomerase (PRAI)" evidence="19">
    <location>
        <begin position="572"/>
        <end position="747"/>
    </location>
</feature>
<dbReference type="Gene3D" id="3.40.50.880">
    <property type="match status" value="1"/>
</dbReference>
<keyword evidence="21" id="KW-1185">Reference proteome</keyword>
<keyword evidence="8 16" id="KW-0210">Decarboxylase</keyword>
<evidence type="ECO:0000256" key="4">
    <source>
        <dbReference type="ARBA" id="ARBA00004664"/>
    </source>
</evidence>
<dbReference type="EC" id="4.1.1.48" evidence="16"/>
<dbReference type="SUPFAM" id="SSF51366">
    <property type="entry name" value="Ribulose-phoshate binding barrel"/>
    <property type="match status" value="2"/>
</dbReference>
<dbReference type="InterPro" id="IPR029062">
    <property type="entry name" value="Class_I_gatase-like"/>
</dbReference>
<evidence type="ECO:0000256" key="10">
    <source>
        <dbReference type="ARBA" id="ARBA00022962"/>
    </source>
</evidence>
<dbReference type="HAMAP" id="MF_00134_B">
    <property type="entry name" value="IGPS_B"/>
    <property type="match status" value="1"/>
</dbReference>
<dbReference type="NCBIfam" id="NF001377">
    <property type="entry name" value="PRK00278.2-4"/>
    <property type="match status" value="1"/>
</dbReference>
<evidence type="ECO:0000256" key="14">
    <source>
        <dbReference type="ARBA" id="ARBA00023268"/>
    </source>
</evidence>
<comment type="pathway">
    <text evidence="6 16">Amino-acid biosynthesis; L-tryptophan biosynthesis; L-tryptophan from chorismate: step 1/5.</text>
</comment>
<dbReference type="InterPro" id="IPR017926">
    <property type="entry name" value="GATASE"/>
</dbReference>
<evidence type="ECO:0000256" key="11">
    <source>
        <dbReference type="ARBA" id="ARBA00023141"/>
    </source>
</evidence>
<comment type="pathway">
    <text evidence="5 16">Amino-acid biosynthesis; L-tryptophan biosynthesis; L-tryptophan from chorismate: step 4/5.</text>
</comment>
<evidence type="ECO:0000256" key="12">
    <source>
        <dbReference type="ARBA" id="ARBA00023235"/>
    </source>
</evidence>
<keyword evidence="9 16" id="KW-0822">Tryptophan biosynthesis</keyword>
<evidence type="ECO:0000259" key="18">
    <source>
        <dbReference type="Pfam" id="PF00218"/>
    </source>
</evidence>
<comment type="function">
    <text evidence="3 16">Trifunctional enzyme bearing the Gln amidotransferase (GATase) domain of anthranilate synthase, indole-glycerolphosphate synthase, and phosphoribosylanthranilate isomerase activities.</text>
</comment>
<protein>
    <recommendedName>
        <fullName evidence="16">Multifunctional tryptophan biosynthesis protein</fullName>
    </recommendedName>
    <domain>
        <recommendedName>
            <fullName evidence="16">Anthranilate synthase component 2</fullName>
            <shortName evidence="16">AS</shortName>
            <ecNumber evidence="16">4.1.3.27</ecNumber>
        </recommendedName>
        <alternativeName>
            <fullName evidence="16">Anthranilate synthase, glutamine amidotransferase component</fullName>
        </alternativeName>
    </domain>
    <domain>
        <recommendedName>
            <fullName evidence="16">Indole-3-glycerol phosphate synthase</fullName>
            <shortName evidence="16">IGPS</shortName>
            <ecNumber evidence="16">4.1.1.48</ecNumber>
        </recommendedName>
    </domain>
    <domain>
        <recommendedName>
            <fullName evidence="16">N-(5'-phosphoribosyl)anthranilate isomerase</fullName>
            <shortName evidence="16">PRAI</shortName>
            <ecNumber evidence="16">5.3.1.24</ecNumber>
        </recommendedName>
    </domain>
</protein>
<dbReference type="InterPro" id="IPR001468">
    <property type="entry name" value="Indole-3-GlycerolPSynthase_CS"/>
</dbReference>
<dbReference type="InParanoid" id="A0A1Y2GZH6"/>
<keyword evidence="14" id="KW-0511">Multifunctional enzyme</keyword>
<dbReference type="Proteomes" id="UP000193648">
    <property type="component" value="Unassembled WGS sequence"/>
</dbReference>
<accession>A0A1Y2GZH6</accession>
<dbReference type="NCBIfam" id="TIGR00566">
    <property type="entry name" value="trpG_papA"/>
    <property type="match status" value="1"/>
</dbReference>
<name>A0A1Y2GZH6_9FUNG</name>
<dbReference type="PANTHER" id="PTHR22854">
    <property type="entry name" value="TRYPTOPHAN BIOSYNTHESIS PROTEIN"/>
    <property type="match status" value="1"/>
</dbReference>
<dbReference type="STRING" id="64571.A0A1Y2GZH6"/>
<keyword evidence="11 16" id="KW-0057">Aromatic amino acid biosynthesis</keyword>
<evidence type="ECO:0000256" key="1">
    <source>
        <dbReference type="ARBA" id="ARBA00001164"/>
    </source>
</evidence>
<dbReference type="Gene3D" id="3.20.20.70">
    <property type="entry name" value="Aldolase class I"/>
    <property type="match status" value="2"/>
</dbReference>
<feature type="domain" description="Glutamine amidotransferase" evidence="17">
    <location>
        <begin position="5"/>
        <end position="187"/>
    </location>
</feature>
<evidence type="ECO:0000256" key="13">
    <source>
        <dbReference type="ARBA" id="ARBA00023239"/>
    </source>
</evidence>
<evidence type="ECO:0000256" key="6">
    <source>
        <dbReference type="ARBA" id="ARBA00004873"/>
    </source>
</evidence>
<dbReference type="OrthoDB" id="524799at2759"/>
<dbReference type="PROSITE" id="PS00614">
    <property type="entry name" value="IGPS"/>
    <property type="match status" value="1"/>
</dbReference>
<dbReference type="GO" id="GO:0004049">
    <property type="term" value="F:anthranilate synthase activity"/>
    <property type="evidence" value="ECO:0007669"/>
    <property type="project" value="UniProtKB-UniRule"/>
</dbReference>
<dbReference type="Pfam" id="PF00117">
    <property type="entry name" value="GATase"/>
    <property type="match status" value="1"/>
</dbReference>
<comment type="pathway">
    <text evidence="4 16">Amino-acid biosynthesis; L-tryptophan biosynthesis; L-tryptophan from chorismate: step 3/5.</text>
</comment>
<dbReference type="CDD" id="cd00331">
    <property type="entry name" value="IGPS"/>
    <property type="match status" value="1"/>
</dbReference>
<dbReference type="EMBL" id="MCFF01000003">
    <property type="protein sequence ID" value="ORZ27666.1"/>
    <property type="molecule type" value="Genomic_DNA"/>
</dbReference>
<keyword evidence="10" id="KW-0315">Glutamine amidotransferase</keyword>
<evidence type="ECO:0000256" key="9">
    <source>
        <dbReference type="ARBA" id="ARBA00022822"/>
    </source>
</evidence>
<dbReference type="InterPro" id="IPR013798">
    <property type="entry name" value="Indole-3-glycerol_P_synth_dom"/>
</dbReference>
<dbReference type="Pfam" id="PF00697">
    <property type="entry name" value="PRAI"/>
    <property type="match status" value="1"/>
</dbReference>
<evidence type="ECO:0000256" key="8">
    <source>
        <dbReference type="ARBA" id="ARBA00022793"/>
    </source>
</evidence>
<dbReference type="InterPro" id="IPR001240">
    <property type="entry name" value="PRAI_dom"/>
</dbReference>
<comment type="caution">
    <text evidence="20">The sequence shown here is derived from an EMBL/GenBank/DDBJ whole genome shotgun (WGS) entry which is preliminary data.</text>
</comment>
<dbReference type="PRINTS" id="PR00096">
    <property type="entry name" value="GATASE"/>
</dbReference>
<dbReference type="GO" id="GO:0004425">
    <property type="term" value="F:indole-3-glycerol-phosphate synthase activity"/>
    <property type="evidence" value="ECO:0007669"/>
    <property type="project" value="UniProtKB-UniRule"/>
</dbReference>
<evidence type="ECO:0000313" key="20">
    <source>
        <dbReference type="EMBL" id="ORZ27666.1"/>
    </source>
</evidence>
<evidence type="ECO:0000259" key="19">
    <source>
        <dbReference type="Pfam" id="PF00697"/>
    </source>
</evidence>
<dbReference type="InterPro" id="IPR013785">
    <property type="entry name" value="Aldolase_TIM"/>
</dbReference>
<evidence type="ECO:0000259" key="17">
    <source>
        <dbReference type="Pfam" id="PF00117"/>
    </source>
</evidence>
<comment type="catalytic activity">
    <reaction evidence="1 16">
        <text>N-(5-phospho-beta-D-ribosyl)anthranilate = 1-(2-carboxyphenylamino)-1-deoxy-D-ribulose 5-phosphate</text>
        <dbReference type="Rhea" id="RHEA:21540"/>
        <dbReference type="ChEBI" id="CHEBI:18277"/>
        <dbReference type="ChEBI" id="CHEBI:58613"/>
        <dbReference type="EC" id="5.3.1.24"/>
    </reaction>
</comment>
<reference evidence="20 21" key="1">
    <citation type="submission" date="2016-07" db="EMBL/GenBank/DDBJ databases">
        <title>Pervasive Adenine N6-methylation of Active Genes in Fungi.</title>
        <authorList>
            <consortium name="DOE Joint Genome Institute"/>
            <person name="Mondo S.J."/>
            <person name="Dannebaum R.O."/>
            <person name="Kuo R.C."/>
            <person name="Labutti K."/>
            <person name="Haridas S."/>
            <person name="Kuo A."/>
            <person name="Salamov A."/>
            <person name="Ahrendt S.R."/>
            <person name="Lipzen A."/>
            <person name="Sullivan W."/>
            <person name="Andreopoulos W.B."/>
            <person name="Clum A."/>
            <person name="Lindquist E."/>
            <person name="Daum C."/>
            <person name="Ramamoorthy G.K."/>
            <person name="Gryganskyi A."/>
            <person name="Culley D."/>
            <person name="Magnuson J.K."/>
            <person name="James T.Y."/>
            <person name="O'Malley M.A."/>
            <person name="Stajich J.E."/>
            <person name="Spatafora J.W."/>
            <person name="Visel A."/>
            <person name="Grigoriev I.V."/>
        </authorList>
    </citation>
    <scope>NUCLEOTIDE SEQUENCE [LARGE SCALE GENOMIC DNA]</scope>
    <source>
        <strain evidence="20 21">NRRL 3116</strain>
    </source>
</reference>
<dbReference type="EC" id="5.3.1.24" evidence="16"/>
<dbReference type="CDD" id="cd01743">
    <property type="entry name" value="GATase1_Anthranilate_Synthase"/>
    <property type="match status" value="1"/>
</dbReference>
<proteinExistence type="inferred from homology"/>
<dbReference type="InterPro" id="IPR045186">
    <property type="entry name" value="Indole-3-glycerol_P_synth"/>
</dbReference>